<organism evidence="3 4">
    <name type="scientific">Epidermidibacterium keratini</name>
    <dbReference type="NCBI Taxonomy" id="1891644"/>
    <lineage>
        <taxon>Bacteria</taxon>
        <taxon>Bacillati</taxon>
        <taxon>Actinomycetota</taxon>
        <taxon>Actinomycetes</taxon>
        <taxon>Sporichthyales</taxon>
        <taxon>Sporichthyaceae</taxon>
        <taxon>Epidermidibacterium</taxon>
    </lineage>
</organism>
<dbReference type="Proteomes" id="UP000463857">
    <property type="component" value="Chromosome"/>
</dbReference>
<dbReference type="CDD" id="cd02516">
    <property type="entry name" value="CDP-ME_synthetase"/>
    <property type="match status" value="1"/>
</dbReference>
<dbReference type="EMBL" id="CP047156">
    <property type="protein sequence ID" value="QHC01050.1"/>
    <property type="molecule type" value="Genomic_DNA"/>
</dbReference>
<dbReference type="PANTHER" id="PTHR32125">
    <property type="entry name" value="2-C-METHYL-D-ERYTHRITOL 4-PHOSPHATE CYTIDYLYLTRANSFERASE, CHLOROPLASTIC"/>
    <property type="match status" value="1"/>
</dbReference>
<dbReference type="PANTHER" id="PTHR32125:SF4">
    <property type="entry name" value="2-C-METHYL-D-ERYTHRITOL 4-PHOSPHATE CYTIDYLYLTRANSFERASE, CHLOROPLASTIC"/>
    <property type="match status" value="1"/>
</dbReference>
<evidence type="ECO:0000313" key="4">
    <source>
        <dbReference type="Proteomes" id="UP000463857"/>
    </source>
</evidence>
<protein>
    <submittedName>
        <fullName evidence="3">NTP transferase domain-containing protein</fullName>
    </submittedName>
</protein>
<sequence>MSKAPRGQTVAVVLAGGRGTRMGADRNKVLLELDGRPVIAWSVAAFAEHPAIDGVLLVGHRDDLDVLQAIADEYGAALVAGGASRPDSERAALAQLRPAIESGAIDTVLIHDGARPLVSPDLISRVADAARRGGVLPVLPAPPLLERSTMQPPAAARLGRAQTPQGGPATDLMAAYDNAGEYAGTDTVSYLERAGVPVRAVDGEESNIKVTYPPDLRRAHALLAQR</sequence>
<dbReference type="PROSITE" id="PS01295">
    <property type="entry name" value="ISPD"/>
    <property type="match status" value="1"/>
</dbReference>
<dbReference type="Gene3D" id="3.90.550.10">
    <property type="entry name" value="Spore Coat Polysaccharide Biosynthesis Protein SpsA, Chain A"/>
    <property type="match status" value="1"/>
</dbReference>
<dbReference type="OrthoDB" id="9802561at2"/>
<dbReference type="KEGG" id="eke:EK0264_12620"/>
<dbReference type="RefSeq" id="WP_159546139.1">
    <property type="nucleotide sequence ID" value="NZ_CP047156.1"/>
</dbReference>
<dbReference type="GO" id="GO:0008299">
    <property type="term" value="P:isoprenoid biosynthetic process"/>
    <property type="evidence" value="ECO:0007669"/>
    <property type="project" value="InterPro"/>
</dbReference>
<reference evidence="3 4" key="1">
    <citation type="journal article" date="2018" name="Int. J. Syst. Evol. Microbiol.">
        <title>Epidermidibacterium keratini gen. nov., sp. nov., a member of the family Sporichthyaceae, isolated from keratin epidermis.</title>
        <authorList>
            <person name="Lee D.G."/>
            <person name="Trujillo M.E."/>
            <person name="Kang S."/>
            <person name="Nam J.J."/>
            <person name="Kim Y.J."/>
        </authorList>
    </citation>
    <scope>NUCLEOTIDE SEQUENCE [LARGE SCALE GENOMIC DNA]</scope>
    <source>
        <strain evidence="3 4">EPI-7</strain>
    </source>
</reference>
<name>A0A7L4YPJ7_9ACTN</name>
<proteinExistence type="predicted"/>
<gene>
    <name evidence="3" type="ORF">EK0264_12620</name>
</gene>
<dbReference type="InParanoid" id="A0A7L4YPJ7"/>
<keyword evidence="1 3" id="KW-0808">Transferase</keyword>
<dbReference type="SUPFAM" id="SSF53448">
    <property type="entry name" value="Nucleotide-diphospho-sugar transferases"/>
    <property type="match status" value="1"/>
</dbReference>
<evidence type="ECO:0000256" key="2">
    <source>
        <dbReference type="ARBA" id="ARBA00022695"/>
    </source>
</evidence>
<dbReference type="InterPro" id="IPR018294">
    <property type="entry name" value="ISPD_synthase_CS"/>
</dbReference>
<dbReference type="InterPro" id="IPR050088">
    <property type="entry name" value="IspD/TarI_cytidylyltransf_bact"/>
</dbReference>
<keyword evidence="4" id="KW-1185">Reference proteome</keyword>
<evidence type="ECO:0000313" key="3">
    <source>
        <dbReference type="EMBL" id="QHC01050.1"/>
    </source>
</evidence>
<dbReference type="InterPro" id="IPR034683">
    <property type="entry name" value="IspD/TarI"/>
</dbReference>
<evidence type="ECO:0000256" key="1">
    <source>
        <dbReference type="ARBA" id="ARBA00022679"/>
    </source>
</evidence>
<dbReference type="AlphaFoldDB" id="A0A7L4YPJ7"/>
<dbReference type="Pfam" id="PF01128">
    <property type="entry name" value="IspD"/>
    <property type="match status" value="1"/>
</dbReference>
<dbReference type="InterPro" id="IPR029044">
    <property type="entry name" value="Nucleotide-diphossugar_trans"/>
</dbReference>
<keyword evidence="2" id="KW-0548">Nucleotidyltransferase</keyword>
<dbReference type="GO" id="GO:0050518">
    <property type="term" value="F:2-C-methyl-D-erythritol 4-phosphate cytidylyltransferase activity"/>
    <property type="evidence" value="ECO:0007669"/>
    <property type="project" value="TreeGrafter"/>
</dbReference>
<accession>A0A7L4YPJ7</accession>
<dbReference type="FunCoup" id="A0A7L4YPJ7">
    <property type="interactions" value="223"/>
</dbReference>